<evidence type="ECO:0000256" key="3">
    <source>
        <dbReference type="ARBA" id="ARBA00022691"/>
    </source>
</evidence>
<dbReference type="PANTHER" id="PTHR30481">
    <property type="entry name" value="DNA ADENINE METHYLASE"/>
    <property type="match status" value="1"/>
</dbReference>
<evidence type="ECO:0000256" key="2">
    <source>
        <dbReference type="ARBA" id="ARBA00022679"/>
    </source>
</evidence>
<sequence length="286" mass="32166">MTITAPVIRYHGGKFRLAPWVIEHFPPHLVYVEPFGGAAGVLMQKPRSHGEVYNDLDGDIVNLFRVLQNSSMREALTELLVLTPYAREEFEQSWIFTDEPVERARRTIIRAQMGFGSAGASKGTTGFRIDCYRQYGTAQQLWARYPEQLATFGQRLAGVLIENRPAIDIMLAHDSPQALHYVDPPYMHDTRVRGAQKGRYYRHELDNGQHAELLDMLSTLQGMVVLSGYPSDLYAERLEGWAMNTTSARISAGRGGDTRTECLWLNPACMNALHSRGLPLEEVANA</sequence>
<organism evidence="4 5">
    <name type="scientific">Stutzerimonas frequens</name>
    <dbReference type="NCBI Taxonomy" id="2968969"/>
    <lineage>
        <taxon>Bacteria</taxon>
        <taxon>Pseudomonadati</taxon>
        <taxon>Pseudomonadota</taxon>
        <taxon>Gammaproteobacteria</taxon>
        <taxon>Pseudomonadales</taxon>
        <taxon>Pseudomonadaceae</taxon>
        <taxon>Stutzerimonas</taxon>
    </lineage>
</organism>
<gene>
    <name evidence="4" type="ORF">I6G34_06575</name>
</gene>
<dbReference type="PANTHER" id="PTHR30481:SF4">
    <property type="entry name" value="SITE-SPECIFIC DNA-METHYLTRANSFERASE (ADENINE-SPECIFIC)"/>
    <property type="match status" value="1"/>
</dbReference>
<accession>A0ABX6XYF9</accession>
<dbReference type="Proteomes" id="UP000595058">
    <property type="component" value="Chromosome"/>
</dbReference>
<protein>
    <submittedName>
        <fullName evidence="4">DNA adenine methylase</fullName>
    </submittedName>
</protein>
<proteinExistence type="predicted"/>
<dbReference type="GO" id="GO:0008168">
    <property type="term" value="F:methyltransferase activity"/>
    <property type="evidence" value="ECO:0007669"/>
    <property type="project" value="UniProtKB-KW"/>
</dbReference>
<keyword evidence="2" id="KW-0808">Transferase</keyword>
<dbReference type="Gene3D" id="3.40.50.150">
    <property type="entry name" value="Vaccinia Virus protein VP39"/>
    <property type="match status" value="2"/>
</dbReference>
<reference evidence="4 5" key="1">
    <citation type="submission" date="2020-12" db="EMBL/GenBank/DDBJ databases">
        <title>FDA dAtabase for Regulatory Grade micrObial Sequences (FDA-ARGOS): Supporting development and validation of Infectious Disease Dx tests.</title>
        <authorList>
            <person name="Sproer C."/>
            <person name="Gronow S."/>
            <person name="Severitt S."/>
            <person name="Schroder I."/>
            <person name="Tallon L."/>
            <person name="Sadzewicz L."/>
            <person name="Zhao X."/>
            <person name="Boylan J."/>
            <person name="Ott S."/>
            <person name="Bowen H."/>
            <person name="Vavikolanu K."/>
            <person name="Mehta A."/>
            <person name="Aluvathingal J."/>
            <person name="Nadendla S."/>
            <person name="Lowell S."/>
            <person name="Myers T."/>
            <person name="Yan Y."/>
            <person name="Sichtig H."/>
        </authorList>
    </citation>
    <scope>NUCLEOTIDE SEQUENCE [LARGE SCALE GENOMIC DNA]</scope>
    <source>
        <strain evidence="4 5">FDAARGOS_877</strain>
    </source>
</reference>
<evidence type="ECO:0000256" key="1">
    <source>
        <dbReference type="ARBA" id="ARBA00022603"/>
    </source>
</evidence>
<keyword evidence="5" id="KW-1185">Reference proteome</keyword>
<dbReference type="GeneID" id="75212956"/>
<name>A0ABX6XYF9_9GAMM</name>
<dbReference type="PRINTS" id="PR00505">
    <property type="entry name" value="D12N6MTFRASE"/>
</dbReference>
<dbReference type="Pfam" id="PF02086">
    <property type="entry name" value="MethyltransfD12"/>
    <property type="match status" value="1"/>
</dbReference>
<dbReference type="GO" id="GO:0032259">
    <property type="term" value="P:methylation"/>
    <property type="evidence" value="ECO:0007669"/>
    <property type="project" value="UniProtKB-KW"/>
</dbReference>
<evidence type="ECO:0000313" key="5">
    <source>
        <dbReference type="Proteomes" id="UP000595058"/>
    </source>
</evidence>
<dbReference type="InterPro" id="IPR012327">
    <property type="entry name" value="MeTrfase_D12"/>
</dbReference>
<evidence type="ECO:0000313" key="4">
    <source>
        <dbReference type="EMBL" id="QPT19019.1"/>
    </source>
</evidence>
<dbReference type="InterPro" id="IPR012263">
    <property type="entry name" value="M_m6A_EcoRV"/>
</dbReference>
<dbReference type="PIRSF" id="PIRSF000398">
    <property type="entry name" value="M_m6A_EcoRV"/>
    <property type="match status" value="1"/>
</dbReference>
<keyword evidence="3" id="KW-0949">S-adenosyl-L-methionine</keyword>
<keyword evidence="1 4" id="KW-0489">Methyltransferase</keyword>
<dbReference type="RefSeq" id="WP_102839359.1">
    <property type="nucleotide sequence ID" value="NZ_CP065720.1"/>
</dbReference>
<dbReference type="SUPFAM" id="SSF53335">
    <property type="entry name" value="S-adenosyl-L-methionine-dependent methyltransferases"/>
    <property type="match status" value="1"/>
</dbReference>
<dbReference type="EMBL" id="CP065720">
    <property type="protein sequence ID" value="QPT19019.1"/>
    <property type="molecule type" value="Genomic_DNA"/>
</dbReference>
<dbReference type="InterPro" id="IPR029063">
    <property type="entry name" value="SAM-dependent_MTases_sf"/>
</dbReference>